<organism evidence="2 3">
    <name type="scientific">Pseudomonas chlororaphis</name>
    <dbReference type="NCBI Taxonomy" id="587753"/>
    <lineage>
        <taxon>Bacteria</taxon>
        <taxon>Pseudomonadati</taxon>
        <taxon>Pseudomonadota</taxon>
        <taxon>Gammaproteobacteria</taxon>
        <taxon>Pseudomonadales</taxon>
        <taxon>Pseudomonadaceae</taxon>
        <taxon>Pseudomonas</taxon>
    </lineage>
</organism>
<feature type="transmembrane region" description="Helical" evidence="1">
    <location>
        <begin position="12"/>
        <end position="31"/>
    </location>
</feature>
<sequence length="53" mass="6226">MFESRRQATKHIYLLDLITVFFALFIDVWLMDDGRHQPTGLVLRLNQGAHDEP</sequence>
<accession>A0A3G7TQ03</accession>
<evidence type="ECO:0000313" key="2">
    <source>
        <dbReference type="EMBL" id="AZE49140.1"/>
    </source>
</evidence>
<dbReference type="Proteomes" id="UP000268048">
    <property type="component" value="Chromosome"/>
</dbReference>
<proteinExistence type="predicted"/>
<protein>
    <submittedName>
        <fullName evidence="2">Uncharacterized protein</fullName>
    </submittedName>
</protein>
<keyword evidence="1" id="KW-0472">Membrane</keyword>
<reference evidence="2 3" key="1">
    <citation type="submission" date="2018-03" db="EMBL/GenBank/DDBJ databases">
        <title>Diversity of phytobeneficial traits revealed by whole-genome analysis of worldwide-isolated phenazine-producing Pseudomonas spp.</title>
        <authorList>
            <person name="Biessy A."/>
            <person name="Novinscak A."/>
            <person name="Blom J."/>
            <person name="Leger G."/>
            <person name="Thomashow L.S."/>
            <person name="Cazorla F.M."/>
            <person name="Josic D."/>
            <person name="Filion M."/>
        </authorList>
    </citation>
    <scope>NUCLEOTIDE SEQUENCE [LARGE SCALE GENOMIC DNA]</scope>
    <source>
        <strain evidence="2 3">B25</strain>
    </source>
</reference>
<keyword evidence="1" id="KW-1133">Transmembrane helix</keyword>
<evidence type="ECO:0000313" key="3">
    <source>
        <dbReference type="Proteomes" id="UP000268048"/>
    </source>
</evidence>
<name>A0A3G7TQ03_9PSED</name>
<dbReference type="AlphaFoldDB" id="A0A3G7TQ03"/>
<gene>
    <name evidence="2" type="ORF">C4K04_3468</name>
</gene>
<dbReference type="EMBL" id="CP027753">
    <property type="protein sequence ID" value="AZE49140.1"/>
    <property type="molecule type" value="Genomic_DNA"/>
</dbReference>
<keyword evidence="1" id="KW-0812">Transmembrane</keyword>
<evidence type="ECO:0000256" key="1">
    <source>
        <dbReference type="SAM" id="Phobius"/>
    </source>
</evidence>